<feature type="binding site" evidence="6">
    <location>
        <position position="4"/>
    </location>
    <ligand>
        <name>Mg(2+)</name>
        <dbReference type="ChEBI" id="CHEBI:18420"/>
    </ligand>
</feature>
<dbReference type="RefSeq" id="WP_239678306.1">
    <property type="nucleotide sequence ID" value="NZ_CP070499.1"/>
</dbReference>
<dbReference type="InterPro" id="IPR022907">
    <property type="entry name" value="VapC_family"/>
</dbReference>
<comment type="similarity">
    <text evidence="6">Belongs to the PINc/VapC protein family.</text>
</comment>
<keyword evidence="4 6" id="KW-0378">Hydrolase</keyword>
<dbReference type="EMBL" id="CP070499">
    <property type="protein sequence ID" value="QSB16103.1"/>
    <property type="molecule type" value="Genomic_DNA"/>
</dbReference>
<feature type="domain" description="PIN" evidence="7">
    <location>
        <begin position="1"/>
        <end position="133"/>
    </location>
</feature>
<keyword evidence="5 6" id="KW-0460">Magnesium</keyword>
<reference evidence="8" key="1">
    <citation type="submission" date="2021-02" db="EMBL/GenBank/DDBJ databases">
        <title>Natrosporangium hydrolyticum gen. nov., sp. nov, a haloalkaliphilic actinobacterium from a soda solonchak soil.</title>
        <authorList>
            <person name="Sorokin D.Y."/>
            <person name="Khijniak T.V."/>
            <person name="Zakharycheva A.P."/>
            <person name="Boueva O.V."/>
            <person name="Ariskina E.V."/>
            <person name="Hahnke R.L."/>
            <person name="Bunk B."/>
            <person name="Sproer C."/>
            <person name="Schumann P."/>
            <person name="Evtushenko L.I."/>
            <person name="Kublanov I.V."/>
        </authorList>
    </citation>
    <scope>NUCLEOTIDE SEQUENCE</scope>
    <source>
        <strain evidence="8">DSM 106523</strain>
    </source>
</reference>
<organism evidence="8 9">
    <name type="scientific">Natronosporangium hydrolyticum</name>
    <dbReference type="NCBI Taxonomy" id="2811111"/>
    <lineage>
        <taxon>Bacteria</taxon>
        <taxon>Bacillati</taxon>
        <taxon>Actinomycetota</taxon>
        <taxon>Actinomycetes</taxon>
        <taxon>Micromonosporales</taxon>
        <taxon>Micromonosporaceae</taxon>
        <taxon>Natronosporangium</taxon>
    </lineage>
</organism>
<dbReference type="SUPFAM" id="SSF88723">
    <property type="entry name" value="PIN domain-like"/>
    <property type="match status" value="1"/>
</dbReference>
<protein>
    <recommendedName>
        <fullName evidence="6">Ribonuclease VapC</fullName>
        <shortName evidence="6">RNase VapC</shortName>
        <ecNumber evidence="6">3.1.-.-</ecNumber>
    </recommendedName>
    <alternativeName>
        <fullName evidence="6">Toxin VapC</fullName>
    </alternativeName>
</protein>
<dbReference type="KEGG" id="nhy:JQS43_07305"/>
<dbReference type="GO" id="GO:0004540">
    <property type="term" value="F:RNA nuclease activity"/>
    <property type="evidence" value="ECO:0007669"/>
    <property type="project" value="InterPro"/>
</dbReference>
<evidence type="ECO:0000256" key="2">
    <source>
        <dbReference type="ARBA" id="ARBA00022722"/>
    </source>
</evidence>
<comment type="cofactor">
    <cofactor evidence="6">
        <name>Mg(2+)</name>
        <dbReference type="ChEBI" id="CHEBI:18420"/>
    </cofactor>
</comment>
<evidence type="ECO:0000256" key="1">
    <source>
        <dbReference type="ARBA" id="ARBA00022649"/>
    </source>
</evidence>
<dbReference type="AlphaFoldDB" id="A0A895YLC1"/>
<dbReference type="EC" id="3.1.-.-" evidence="6"/>
<evidence type="ECO:0000313" key="8">
    <source>
        <dbReference type="EMBL" id="QSB16103.1"/>
    </source>
</evidence>
<dbReference type="GO" id="GO:0090729">
    <property type="term" value="F:toxin activity"/>
    <property type="evidence" value="ECO:0007669"/>
    <property type="project" value="UniProtKB-KW"/>
</dbReference>
<dbReference type="InterPro" id="IPR006226">
    <property type="entry name" value="Mtu_PIN"/>
</dbReference>
<comment type="function">
    <text evidence="6">Toxic component of a toxin-antitoxin (TA) system. An RNase.</text>
</comment>
<dbReference type="HAMAP" id="MF_00265">
    <property type="entry name" value="VapC_Nob1"/>
    <property type="match status" value="1"/>
</dbReference>
<dbReference type="InterPro" id="IPR002716">
    <property type="entry name" value="PIN_dom"/>
</dbReference>
<keyword evidence="1 6" id="KW-1277">Toxin-antitoxin system</keyword>
<keyword evidence="2 6" id="KW-0540">Nuclease</keyword>
<proteinExistence type="inferred from homology"/>
<keyword evidence="3 6" id="KW-0479">Metal-binding</keyword>
<dbReference type="GO" id="GO:0016788">
    <property type="term" value="F:hydrolase activity, acting on ester bonds"/>
    <property type="evidence" value="ECO:0007669"/>
    <property type="project" value="InterPro"/>
</dbReference>
<dbReference type="Gene3D" id="3.40.50.1010">
    <property type="entry name" value="5'-nuclease"/>
    <property type="match status" value="1"/>
</dbReference>
<evidence type="ECO:0000256" key="6">
    <source>
        <dbReference type="HAMAP-Rule" id="MF_00265"/>
    </source>
</evidence>
<dbReference type="Proteomes" id="UP000662857">
    <property type="component" value="Chromosome"/>
</dbReference>
<accession>A0A895YLC1</accession>
<dbReference type="Pfam" id="PF01850">
    <property type="entry name" value="PIN"/>
    <property type="match status" value="1"/>
</dbReference>
<keyword evidence="6" id="KW-0800">Toxin</keyword>
<evidence type="ECO:0000259" key="7">
    <source>
        <dbReference type="Pfam" id="PF01850"/>
    </source>
</evidence>
<evidence type="ECO:0000256" key="4">
    <source>
        <dbReference type="ARBA" id="ARBA00022801"/>
    </source>
</evidence>
<evidence type="ECO:0000313" key="9">
    <source>
        <dbReference type="Proteomes" id="UP000662857"/>
    </source>
</evidence>
<evidence type="ECO:0000256" key="3">
    <source>
        <dbReference type="ARBA" id="ARBA00022723"/>
    </source>
</evidence>
<name>A0A895YLC1_9ACTN</name>
<sequence>MLVDANLLLYAVDTRSPFHDRAREWLTGALNGRERVGLPWQCLTAFVRIATHPRAAQRPLTPAQAWEHVSSWLACEVAWTPLPTNHHAEVLGALVVEHDLRGNLVSDAHLAALAIEHGLKLYSADSDFARFPKLTWVNPLVSG</sequence>
<dbReference type="InterPro" id="IPR029060">
    <property type="entry name" value="PIN-like_dom_sf"/>
</dbReference>
<dbReference type="GO" id="GO:0045926">
    <property type="term" value="P:negative regulation of growth"/>
    <property type="evidence" value="ECO:0007669"/>
    <property type="project" value="UniProtKB-ARBA"/>
</dbReference>
<feature type="binding site" evidence="6">
    <location>
        <position position="107"/>
    </location>
    <ligand>
        <name>Mg(2+)</name>
        <dbReference type="ChEBI" id="CHEBI:18420"/>
    </ligand>
</feature>
<keyword evidence="9" id="KW-1185">Reference proteome</keyword>
<evidence type="ECO:0000256" key="5">
    <source>
        <dbReference type="ARBA" id="ARBA00022842"/>
    </source>
</evidence>
<dbReference type="NCBIfam" id="TIGR00028">
    <property type="entry name" value="Mtu_PIN_fam"/>
    <property type="match status" value="1"/>
</dbReference>
<dbReference type="GO" id="GO:0000287">
    <property type="term" value="F:magnesium ion binding"/>
    <property type="evidence" value="ECO:0007669"/>
    <property type="project" value="UniProtKB-UniRule"/>
</dbReference>
<gene>
    <name evidence="6" type="primary">vapC</name>
    <name evidence="8" type="ORF">JQS43_07305</name>
</gene>